<dbReference type="RefSeq" id="XP_002427064.1">
    <property type="nucleotide sequence ID" value="XM_002427019.1"/>
</dbReference>
<protein>
    <recommendedName>
        <fullName evidence="2">Ataxin-10</fullName>
    </recommendedName>
</protein>
<keyword evidence="9" id="KW-1185">Reference proteome</keyword>
<dbReference type="GO" id="GO:0051301">
    <property type="term" value="P:cell division"/>
    <property type="evidence" value="ECO:0007669"/>
    <property type="project" value="UniProtKB-KW"/>
</dbReference>
<dbReference type="GO" id="GO:0031175">
    <property type="term" value="P:neuron projection development"/>
    <property type="evidence" value="ECO:0007669"/>
    <property type="project" value="TreeGrafter"/>
</dbReference>
<dbReference type="InterPro" id="IPR051374">
    <property type="entry name" value="Ataxin-10/CTR86_families"/>
</dbReference>
<reference evidence="7" key="2">
    <citation type="submission" date="2007-04" db="EMBL/GenBank/DDBJ databases">
        <title>The genome of the human body louse.</title>
        <authorList>
            <consortium name="The Human Body Louse Genome Consortium"/>
            <person name="Kirkness E."/>
            <person name="Walenz B."/>
            <person name="Hass B."/>
            <person name="Bruggner R."/>
            <person name="Strausberg R."/>
        </authorList>
    </citation>
    <scope>NUCLEOTIDE SEQUENCE</scope>
    <source>
        <strain evidence="7">USDA</strain>
    </source>
</reference>
<dbReference type="GeneID" id="8229697"/>
<dbReference type="InterPro" id="IPR019156">
    <property type="entry name" value="Ataxin-10_domain"/>
</dbReference>
<dbReference type="eggNOG" id="KOG2676">
    <property type="taxonomic scope" value="Eukaryota"/>
</dbReference>
<evidence type="ECO:0000313" key="7">
    <source>
        <dbReference type="EMBL" id="EEB14326.1"/>
    </source>
</evidence>
<dbReference type="EMBL" id="AAZO01003397">
    <property type="status" value="NOT_ANNOTATED_CDS"/>
    <property type="molecule type" value="Genomic_DNA"/>
</dbReference>
<accession>E0VLS0</accession>
<evidence type="ECO:0000259" key="6">
    <source>
        <dbReference type="Pfam" id="PF09759"/>
    </source>
</evidence>
<gene>
    <name evidence="8" type="primary">8229697</name>
    <name evidence="7" type="ORF">Phum_PHUM293060</name>
</gene>
<feature type="domain" description="Ataxin-10" evidence="6">
    <location>
        <begin position="299"/>
        <end position="392"/>
    </location>
</feature>
<dbReference type="InterPro" id="IPR016024">
    <property type="entry name" value="ARM-type_fold"/>
</dbReference>
<comment type="similarity">
    <text evidence="1">Belongs to the ataxin-10 family.</text>
</comment>
<keyword evidence="4" id="KW-0131">Cell cycle</keyword>
<dbReference type="EnsemblMetazoa" id="PHUM293060-RA">
    <property type="protein sequence ID" value="PHUM293060-PA"/>
    <property type="gene ID" value="PHUM293060"/>
</dbReference>
<proteinExistence type="inferred from homology"/>
<dbReference type="EMBL" id="DS235281">
    <property type="protein sequence ID" value="EEB14326.1"/>
    <property type="molecule type" value="Genomic_DNA"/>
</dbReference>
<dbReference type="SUPFAM" id="SSF48371">
    <property type="entry name" value="ARM repeat"/>
    <property type="match status" value="1"/>
</dbReference>
<evidence type="ECO:0000256" key="5">
    <source>
        <dbReference type="ARBA" id="ARBA00045173"/>
    </source>
</evidence>
<dbReference type="STRING" id="121224.E0VLS0"/>
<dbReference type="InParanoid" id="E0VLS0"/>
<evidence type="ECO:0000256" key="2">
    <source>
        <dbReference type="ARBA" id="ARBA00018804"/>
    </source>
</evidence>
<dbReference type="PANTHER" id="PTHR13255:SF0">
    <property type="entry name" value="ATAXIN-10"/>
    <property type="match status" value="1"/>
</dbReference>
<evidence type="ECO:0000313" key="9">
    <source>
        <dbReference type="Proteomes" id="UP000009046"/>
    </source>
</evidence>
<dbReference type="Proteomes" id="UP000009046">
    <property type="component" value="Unassembled WGS sequence"/>
</dbReference>
<dbReference type="HOGENOM" id="CLU_046084_1_0_1"/>
<dbReference type="VEuPathDB" id="VectorBase:PHUM293060"/>
<dbReference type="Pfam" id="PF09759">
    <property type="entry name" value="Atx10homo_assoc"/>
    <property type="match status" value="1"/>
</dbReference>
<evidence type="ECO:0000256" key="4">
    <source>
        <dbReference type="ARBA" id="ARBA00023306"/>
    </source>
</evidence>
<reference evidence="8" key="3">
    <citation type="submission" date="2021-02" db="UniProtKB">
        <authorList>
            <consortium name="EnsemblMetazoa"/>
        </authorList>
    </citation>
    <scope>IDENTIFICATION</scope>
    <source>
        <strain evidence="8">USDA</strain>
    </source>
</reference>
<dbReference type="PANTHER" id="PTHR13255">
    <property type="entry name" value="ATAXIN-10"/>
    <property type="match status" value="1"/>
</dbReference>
<dbReference type="Gene3D" id="1.25.10.10">
    <property type="entry name" value="Leucine-rich Repeat Variant"/>
    <property type="match status" value="1"/>
</dbReference>
<evidence type="ECO:0000313" key="8">
    <source>
        <dbReference type="EnsemblMetazoa" id="PHUM293060-PA"/>
    </source>
</evidence>
<evidence type="ECO:0000256" key="1">
    <source>
        <dbReference type="ARBA" id="ARBA00008384"/>
    </source>
</evidence>
<dbReference type="CTD" id="8229697"/>
<sequence length="404" mass="46251">MELSIETICNFSKNSNYVKLDDVINAFRQLRNLCAKGVEYQNAISKNSQIIENTKNLLLEISLSKTIEEKLNLCLIVGLQFLGNLLVNNKSNQLKIWSSCQDLLTSCLILDNVKIQHCSLMIMYNIFLGNPSCICNLSHPYVTIFDLAVRENSSEYSVFILDLFITNIKYLERFYNQLKTEYKCLILEEIQRLVKEKLLSTENLNSNWILNVAEKKEDTNYLIREILKLFELLICFSSDDEKCLKVLQKETSFFINCVTLLKAVHALKKENENNFKMKCKLSDLDNLDEKCSDNPVFGFKADLIRIIGNMCWKNSKLQDIINELEGIQIILDCCIIDSNNPFITQWSILAIHNICENNLKNQKVIGLMSKQGIIDINQLKESGLILDSNAGGDSICLAPLKIND</sequence>
<dbReference type="AlphaFoldDB" id="E0VLS0"/>
<dbReference type="FunCoup" id="E0VLS0">
    <property type="interactions" value="972"/>
</dbReference>
<comment type="function">
    <text evidence="5">May play a role in the regulation of cytokinesis. May play a role in signaling by stimulating protein glycosylation. Induces neuritogenesis by activating the Ras-MAP kinase pathway and is necessary for the survival of cerebellar neurons. Does not appear to play a major role in ciliogenesis.</text>
</comment>
<organism>
    <name type="scientific">Pediculus humanus subsp. corporis</name>
    <name type="common">Body louse</name>
    <dbReference type="NCBI Taxonomy" id="121224"/>
    <lineage>
        <taxon>Eukaryota</taxon>
        <taxon>Metazoa</taxon>
        <taxon>Ecdysozoa</taxon>
        <taxon>Arthropoda</taxon>
        <taxon>Hexapoda</taxon>
        <taxon>Insecta</taxon>
        <taxon>Pterygota</taxon>
        <taxon>Neoptera</taxon>
        <taxon>Paraneoptera</taxon>
        <taxon>Psocodea</taxon>
        <taxon>Troctomorpha</taxon>
        <taxon>Phthiraptera</taxon>
        <taxon>Anoplura</taxon>
        <taxon>Pediculidae</taxon>
        <taxon>Pediculus</taxon>
    </lineage>
</organism>
<dbReference type="OrthoDB" id="379794at2759"/>
<evidence type="ECO:0000256" key="3">
    <source>
        <dbReference type="ARBA" id="ARBA00022618"/>
    </source>
</evidence>
<dbReference type="InterPro" id="IPR011989">
    <property type="entry name" value="ARM-like"/>
</dbReference>
<dbReference type="KEGG" id="phu:Phum_PHUM293060"/>
<dbReference type="OMA" id="IMYNIYL"/>
<reference evidence="7" key="1">
    <citation type="submission" date="2007-04" db="EMBL/GenBank/DDBJ databases">
        <title>Annotation of Pediculus humanus corporis strain USDA.</title>
        <authorList>
            <person name="Kirkness E."/>
            <person name="Hannick L."/>
            <person name="Hass B."/>
            <person name="Bruggner R."/>
            <person name="Lawson D."/>
            <person name="Bidwell S."/>
            <person name="Joardar V."/>
            <person name="Caler E."/>
            <person name="Walenz B."/>
            <person name="Inman J."/>
            <person name="Schobel S."/>
            <person name="Galinsky K."/>
            <person name="Amedeo P."/>
            <person name="Strausberg R."/>
        </authorList>
    </citation>
    <scope>NUCLEOTIDE SEQUENCE</scope>
    <source>
        <strain evidence="7">USDA</strain>
    </source>
</reference>
<dbReference type="GO" id="GO:0005829">
    <property type="term" value="C:cytosol"/>
    <property type="evidence" value="ECO:0007669"/>
    <property type="project" value="TreeGrafter"/>
</dbReference>
<keyword evidence="3" id="KW-0132">Cell division</keyword>
<name>E0VLS0_PEDHC</name>